<keyword evidence="2" id="KW-0732">Signal</keyword>
<evidence type="ECO:0000256" key="2">
    <source>
        <dbReference type="SAM" id="SignalP"/>
    </source>
</evidence>
<evidence type="ECO:0000313" key="3">
    <source>
        <dbReference type="EMBL" id="TWB35741.1"/>
    </source>
</evidence>
<gene>
    <name evidence="3" type="ORF">FBZ90_11926</name>
</gene>
<dbReference type="RefSeq" id="WP_145735826.1">
    <property type="nucleotide sequence ID" value="NZ_VITR01000019.1"/>
</dbReference>
<evidence type="ECO:0000313" key="4">
    <source>
        <dbReference type="Proteomes" id="UP000315751"/>
    </source>
</evidence>
<dbReference type="OrthoDB" id="9805649at2"/>
<reference evidence="3 4" key="1">
    <citation type="submission" date="2019-06" db="EMBL/GenBank/DDBJ databases">
        <title>Genomic Encyclopedia of Type Strains, Phase IV (KMG-V): Genome sequencing to study the core and pangenomes of soil and plant-associated prokaryotes.</title>
        <authorList>
            <person name="Whitman W."/>
        </authorList>
    </citation>
    <scope>NUCLEOTIDE SEQUENCE [LARGE SCALE GENOMIC DNA]</scope>
    <source>
        <strain evidence="3 4">BR 11622</strain>
    </source>
</reference>
<dbReference type="SUPFAM" id="SSF52266">
    <property type="entry name" value="SGNH hydrolase"/>
    <property type="match status" value="1"/>
</dbReference>
<sequence length="359" mass="37575">MNRRLVIVFGAFFCLSAVASAEPVAPPATLPPPAAPVQTTISVYGDSLADGVWSGLYDRLKSQPQTRLVRHSQLGAGLTRPDYANWQAETARQIDDAGEGGYAIVMFGANDMQGVRDENRKGYLFKSPGWTNVYTQRIDWLLQTLKDHHVTTVWIGLPVMRKPETNEDAKFMTGLYEAEAKKYGAVFLPLYQDYLDADGNFMARIDDSRQKSQQLRSDDGIHFTGYGYQLVASKVLTRLQMASAPVAKLAPKPADVPARPAPAAAPAVTPAVASPAPAAETPATPASAATTSAGVPAAVAPAATVPAAALPAASPHVTPADLPVTPSSGQPPGAATGAAAGSSIGSHGRALIGTPARQL</sequence>
<dbReference type="Pfam" id="PF04311">
    <property type="entry name" value="DUF459"/>
    <property type="match status" value="1"/>
</dbReference>
<feature type="compositionally biased region" description="Low complexity" evidence="1">
    <location>
        <begin position="326"/>
        <end position="346"/>
    </location>
</feature>
<accession>A0A560GPS2</accession>
<feature type="chain" id="PRO_5022189194" evidence="2">
    <location>
        <begin position="22"/>
        <end position="359"/>
    </location>
</feature>
<proteinExistence type="predicted"/>
<dbReference type="EMBL" id="VITR01000019">
    <property type="protein sequence ID" value="TWB35741.1"/>
    <property type="molecule type" value="Genomic_DNA"/>
</dbReference>
<dbReference type="InterPro" id="IPR007407">
    <property type="entry name" value="DUF459"/>
</dbReference>
<evidence type="ECO:0000256" key="1">
    <source>
        <dbReference type="SAM" id="MobiDB-lite"/>
    </source>
</evidence>
<dbReference type="InterPro" id="IPR036514">
    <property type="entry name" value="SGNH_hydro_sf"/>
</dbReference>
<feature type="region of interest" description="Disordered" evidence="1">
    <location>
        <begin position="318"/>
        <end position="359"/>
    </location>
</feature>
<dbReference type="GO" id="GO:0016788">
    <property type="term" value="F:hydrolase activity, acting on ester bonds"/>
    <property type="evidence" value="ECO:0007669"/>
    <property type="project" value="UniProtKB-ARBA"/>
</dbReference>
<dbReference type="Proteomes" id="UP000315751">
    <property type="component" value="Unassembled WGS sequence"/>
</dbReference>
<comment type="caution">
    <text evidence="3">The sequence shown here is derived from an EMBL/GenBank/DDBJ whole genome shotgun (WGS) entry which is preliminary data.</text>
</comment>
<keyword evidence="4" id="KW-1185">Reference proteome</keyword>
<protein>
    <submittedName>
        <fullName evidence="3">Uncharacterized protein</fullName>
    </submittedName>
</protein>
<name>A0A560GPS2_9PROT</name>
<dbReference type="Gene3D" id="3.40.50.1110">
    <property type="entry name" value="SGNH hydrolase"/>
    <property type="match status" value="1"/>
</dbReference>
<dbReference type="AlphaFoldDB" id="A0A560GPS2"/>
<feature type="signal peptide" evidence="2">
    <location>
        <begin position="1"/>
        <end position="21"/>
    </location>
</feature>
<organism evidence="3 4">
    <name type="scientific">Nitrospirillum amazonense</name>
    <dbReference type="NCBI Taxonomy" id="28077"/>
    <lineage>
        <taxon>Bacteria</taxon>
        <taxon>Pseudomonadati</taxon>
        <taxon>Pseudomonadota</taxon>
        <taxon>Alphaproteobacteria</taxon>
        <taxon>Rhodospirillales</taxon>
        <taxon>Azospirillaceae</taxon>
        <taxon>Nitrospirillum</taxon>
    </lineage>
</organism>